<name>A0A1M5MAF2_9BACT</name>
<evidence type="ECO:0000313" key="2">
    <source>
        <dbReference type="EMBL" id="SHG74236.1"/>
    </source>
</evidence>
<keyword evidence="1" id="KW-0812">Transmembrane</keyword>
<reference evidence="2 3" key="1">
    <citation type="submission" date="2016-11" db="EMBL/GenBank/DDBJ databases">
        <authorList>
            <person name="Jaros S."/>
            <person name="Januszkiewicz K."/>
            <person name="Wedrychowicz H."/>
        </authorList>
    </citation>
    <scope>NUCLEOTIDE SEQUENCE [LARGE SCALE GENOMIC DNA]</scope>
    <source>
        <strain evidence="2 3">DSM 21986</strain>
    </source>
</reference>
<keyword evidence="3" id="KW-1185">Reference proteome</keyword>
<dbReference type="EMBL" id="FQUS01000055">
    <property type="protein sequence ID" value="SHG74236.1"/>
    <property type="molecule type" value="Genomic_DNA"/>
</dbReference>
<dbReference type="STRING" id="1194090.SAMN05443144_1555"/>
<protein>
    <submittedName>
        <fullName evidence="2">Uncharacterized protein</fullName>
    </submittedName>
</protein>
<organism evidence="2 3">
    <name type="scientific">Fodinibius roseus</name>
    <dbReference type="NCBI Taxonomy" id="1194090"/>
    <lineage>
        <taxon>Bacteria</taxon>
        <taxon>Pseudomonadati</taxon>
        <taxon>Balneolota</taxon>
        <taxon>Balneolia</taxon>
        <taxon>Balneolales</taxon>
        <taxon>Balneolaceae</taxon>
        <taxon>Fodinibius</taxon>
    </lineage>
</organism>
<gene>
    <name evidence="2" type="ORF">SAMN05443144_1555</name>
</gene>
<sequence length="121" mass="14226">MKQRLRDQQETNHEELRQQMVRDVTEHLDEWREATNCIMAKNHGVMKDAVKQMQTYKRLVRKVGDNLSSIEYKTLQEIKRFKRGRSWKFYGACFLASLLGGITAVLICARYWATIRSFIGG</sequence>
<dbReference type="Proteomes" id="UP000184041">
    <property type="component" value="Unassembled WGS sequence"/>
</dbReference>
<keyword evidence="1" id="KW-0472">Membrane</keyword>
<accession>A0A1M5MAF2</accession>
<evidence type="ECO:0000313" key="3">
    <source>
        <dbReference type="Proteomes" id="UP000184041"/>
    </source>
</evidence>
<keyword evidence="1" id="KW-1133">Transmembrane helix</keyword>
<proteinExistence type="predicted"/>
<feature type="transmembrane region" description="Helical" evidence="1">
    <location>
        <begin position="89"/>
        <end position="113"/>
    </location>
</feature>
<evidence type="ECO:0000256" key="1">
    <source>
        <dbReference type="SAM" id="Phobius"/>
    </source>
</evidence>
<dbReference type="AlphaFoldDB" id="A0A1M5MAF2"/>